<keyword evidence="3" id="KW-0804">Transcription</keyword>
<keyword evidence="2" id="KW-0238">DNA-binding</keyword>
<evidence type="ECO:0000313" key="6">
    <source>
        <dbReference type="Proteomes" id="UP001597252"/>
    </source>
</evidence>
<accession>A0ABW4E5N3</accession>
<dbReference type="PANTHER" id="PTHR42756:SF1">
    <property type="entry name" value="TRANSCRIPTIONAL REPRESSOR OF EMRAB OPERON"/>
    <property type="match status" value="1"/>
</dbReference>
<dbReference type="Gene3D" id="1.10.10.10">
    <property type="entry name" value="Winged helix-like DNA-binding domain superfamily/Winged helix DNA-binding domain"/>
    <property type="match status" value="1"/>
</dbReference>
<sequence>MIPDQNDQTIIKQLHLASNTALRMLDRRLKPLGVSSSQYFFVLKLHDNPGVTQDQLVQADTRHQSNVNREISRLVALGLVVKQQSRTDGRRYELFLTAAGAALYPQVKAALDQQEAVLHECLATAAGQGSQPDFMAVLHQIAQLDTP</sequence>
<dbReference type="EMBL" id="JBHTON010000024">
    <property type="protein sequence ID" value="MFD1485199.1"/>
    <property type="molecule type" value="Genomic_DNA"/>
</dbReference>
<evidence type="ECO:0000313" key="5">
    <source>
        <dbReference type="EMBL" id="MFD1485199.1"/>
    </source>
</evidence>
<feature type="domain" description="HTH marR-type" evidence="4">
    <location>
        <begin position="7"/>
        <end position="143"/>
    </location>
</feature>
<comment type="caution">
    <text evidence="5">The sequence shown here is derived from an EMBL/GenBank/DDBJ whole genome shotgun (WGS) entry which is preliminary data.</text>
</comment>
<dbReference type="InterPro" id="IPR023187">
    <property type="entry name" value="Tscrpt_reg_MarR-type_CS"/>
</dbReference>
<proteinExistence type="predicted"/>
<gene>
    <name evidence="5" type="ORF">ACFQ5J_08150</name>
</gene>
<name>A0ABW4E5N3_9LACO</name>
<keyword evidence="6" id="KW-1185">Reference proteome</keyword>
<dbReference type="PROSITE" id="PS50995">
    <property type="entry name" value="HTH_MARR_2"/>
    <property type="match status" value="1"/>
</dbReference>
<evidence type="ECO:0000256" key="3">
    <source>
        <dbReference type="ARBA" id="ARBA00023163"/>
    </source>
</evidence>
<dbReference type="SMART" id="SM00347">
    <property type="entry name" value="HTH_MARR"/>
    <property type="match status" value="1"/>
</dbReference>
<dbReference type="SUPFAM" id="SSF46785">
    <property type="entry name" value="Winged helix' DNA-binding domain"/>
    <property type="match status" value="1"/>
</dbReference>
<evidence type="ECO:0000259" key="4">
    <source>
        <dbReference type="PROSITE" id="PS50995"/>
    </source>
</evidence>
<dbReference type="PANTHER" id="PTHR42756">
    <property type="entry name" value="TRANSCRIPTIONAL REGULATOR, MARR"/>
    <property type="match status" value="1"/>
</dbReference>
<evidence type="ECO:0000256" key="2">
    <source>
        <dbReference type="ARBA" id="ARBA00023125"/>
    </source>
</evidence>
<evidence type="ECO:0000256" key="1">
    <source>
        <dbReference type="ARBA" id="ARBA00023015"/>
    </source>
</evidence>
<organism evidence="5 6">
    <name type="scientific">Lacticaseibacillus baoqingensis</name>
    <dbReference type="NCBI Taxonomy" id="2486013"/>
    <lineage>
        <taxon>Bacteria</taxon>
        <taxon>Bacillati</taxon>
        <taxon>Bacillota</taxon>
        <taxon>Bacilli</taxon>
        <taxon>Lactobacillales</taxon>
        <taxon>Lactobacillaceae</taxon>
        <taxon>Lacticaseibacillus</taxon>
    </lineage>
</organism>
<reference evidence="6" key="1">
    <citation type="journal article" date="2019" name="Int. J. Syst. Evol. Microbiol.">
        <title>The Global Catalogue of Microorganisms (GCM) 10K type strain sequencing project: providing services to taxonomists for standard genome sequencing and annotation.</title>
        <authorList>
            <consortium name="The Broad Institute Genomics Platform"/>
            <consortium name="The Broad Institute Genome Sequencing Center for Infectious Disease"/>
            <person name="Wu L."/>
            <person name="Ma J."/>
        </authorList>
    </citation>
    <scope>NUCLEOTIDE SEQUENCE [LARGE SCALE GENOMIC DNA]</scope>
    <source>
        <strain evidence="6">CCM 8903</strain>
    </source>
</reference>
<protein>
    <submittedName>
        <fullName evidence="5">MarR family winged helix-turn-helix transcriptional regulator</fullName>
    </submittedName>
</protein>
<dbReference type="PROSITE" id="PS01117">
    <property type="entry name" value="HTH_MARR_1"/>
    <property type="match status" value="1"/>
</dbReference>
<dbReference type="InterPro" id="IPR036388">
    <property type="entry name" value="WH-like_DNA-bd_sf"/>
</dbReference>
<dbReference type="InterPro" id="IPR000835">
    <property type="entry name" value="HTH_MarR-typ"/>
</dbReference>
<dbReference type="RefSeq" id="WP_164508520.1">
    <property type="nucleotide sequence ID" value="NZ_JBHTON010000024.1"/>
</dbReference>
<dbReference type="Proteomes" id="UP001597252">
    <property type="component" value="Unassembled WGS sequence"/>
</dbReference>
<dbReference type="Pfam" id="PF12802">
    <property type="entry name" value="MarR_2"/>
    <property type="match status" value="1"/>
</dbReference>
<keyword evidence="1" id="KW-0805">Transcription regulation</keyword>
<dbReference type="InterPro" id="IPR036390">
    <property type="entry name" value="WH_DNA-bd_sf"/>
</dbReference>